<dbReference type="GO" id="GO:0070967">
    <property type="term" value="F:coenzyme F420 binding"/>
    <property type="evidence" value="ECO:0007669"/>
    <property type="project" value="TreeGrafter"/>
</dbReference>
<dbReference type="EMBL" id="LAIR01000002">
    <property type="protein sequence ID" value="KNX38653.1"/>
    <property type="molecule type" value="Genomic_DNA"/>
</dbReference>
<evidence type="ECO:0000259" key="2">
    <source>
        <dbReference type="Pfam" id="PF01243"/>
    </source>
</evidence>
<dbReference type="OrthoDB" id="4551790at2"/>
<dbReference type="PANTHER" id="PTHR35176:SF1">
    <property type="entry name" value="F420H(2)-DEPENDENT BILIVERDIN REDUCTASE"/>
    <property type="match status" value="1"/>
</dbReference>
<dbReference type="Gene3D" id="2.30.110.10">
    <property type="entry name" value="Electron Transport, Fmn-binding Protein, Chain A"/>
    <property type="match status" value="1"/>
</dbReference>
<dbReference type="InterPro" id="IPR019920">
    <property type="entry name" value="F420-binding_dom_put"/>
</dbReference>
<evidence type="ECO:0000256" key="1">
    <source>
        <dbReference type="ARBA" id="ARBA00023002"/>
    </source>
</evidence>
<name>A0A0L6CM97_9MICO</name>
<dbReference type="Pfam" id="PF01243">
    <property type="entry name" value="PNPOx_N"/>
    <property type="match status" value="1"/>
</dbReference>
<evidence type="ECO:0000313" key="3">
    <source>
        <dbReference type="EMBL" id="KNX38653.1"/>
    </source>
</evidence>
<dbReference type="STRING" id="1631356.VV01_18300"/>
<dbReference type="InterPro" id="IPR012349">
    <property type="entry name" value="Split_barrel_FMN-bd"/>
</dbReference>
<dbReference type="SUPFAM" id="SSF50475">
    <property type="entry name" value="FMN-binding split barrel"/>
    <property type="match status" value="1"/>
</dbReference>
<dbReference type="AlphaFoldDB" id="A0A0L6CM97"/>
<dbReference type="PATRIC" id="fig|1631356.3.peg.3648"/>
<accession>A0A0L6CM97</accession>
<proteinExistence type="predicted"/>
<sequence>MSSKRLDLRDPAVTAFWTERHLQTLTTPRPDGTPHVVPVAATLDPDEPLVRVISSRTSRKVRNVAAGGAAGVRVALCQYEGRWWSTIEGVATVLDDAESVRVAEARYAERFRQPRVNPERVVIAVRVTRVMGHLPS</sequence>
<keyword evidence="1" id="KW-0560">Oxidoreductase</keyword>
<keyword evidence="4" id="KW-1185">Reference proteome</keyword>
<dbReference type="GO" id="GO:0016627">
    <property type="term" value="F:oxidoreductase activity, acting on the CH-CH group of donors"/>
    <property type="evidence" value="ECO:0007669"/>
    <property type="project" value="TreeGrafter"/>
</dbReference>
<comment type="caution">
    <text evidence="3">The sequence shown here is derived from an EMBL/GenBank/DDBJ whole genome shotgun (WGS) entry which is preliminary data.</text>
</comment>
<dbReference type="InterPro" id="IPR052019">
    <property type="entry name" value="F420H2_bilvrd_red/Heme_oxyg"/>
</dbReference>
<dbReference type="Proteomes" id="UP000037397">
    <property type="component" value="Unassembled WGS sequence"/>
</dbReference>
<protein>
    <recommendedName>
        <fullName evidence="2">Pyridoxamine 5'-phosphate oxidase N-terminal domain-containing protein</fullName>
    </recommendedName>
</protein>
<organism evidence="3 4">
    <name type="scientific">Luteipulveratus halotolerans</name>
    <dbReference type="NCBI Taxonomy" id="1631356"/>
    <lineage>
        <taxon>Bacteria</taxon>
        <taxon>Bacillati</taxon>
        <taxon>Actinomycetota</taxon>
        <taxon>Actinomycetes</taxon>
        <taxon>Micrococcales</taxon>
        <taxon>Dermacoccaceae</taxon>
        <taxon>Luteipulveratus</taxon>
    </lineage>
</organism>
<reference evidence="4" key="1">
    <citation type="submission" date="2015-03" db="EMBL/GenBank/DDBJ databases">
        <title>Luteipulveratus halotolerans sp. nov., a novel actinobacterium (Dermacoccaceae) from Sarawak, Malaysia.</title>
        <authorList>
            <person name="Juboi H."/>
            <person name="Basik A."/>
            <person name="Shamsul S.S."/>
            <person name="Arnold P."/>
            <person name="Schmitt E.K."/>
            <person name="Sanglier J.-J."/>
            <person name="Yeo T."/>
        </authorList>
    </citation>
    <scope>NUCLEOTIDE SEQUENCE [LARGE SCALE GENOMIC DNA]</scope>
    <source>
        <strain evidence="4">C296001</strain>
    </source>
</reference>
<dbReference type="InterPro" id="IPR011576">
    <property type="entry name" value="Pyridox_Oxase_N"/>
</dbReference>
<evidence type="ECO:0000313" key="4">
    <source>
        <dbReference type="Proteomes" id="UP000037397"/>
    </source>
</evidence>
<gene>
    <name evidence="3" type="ORF">VV01_18300</name>
</gene>
<dbReference type="PANTHER" id="PTHR35176">
    <property type="entry name" value="HEME OXYGENASE HI_0854-RELATED"/>
    <property type="match status" value="1"/>
</dbReference>
<dbReference type="GO" id="GO:0005829">
    <property type="term" value="C:cytosol"/>
    <property type="evidence" value="ECO:0007669"/>
    <property type="project" value="TreeGrafter"/>
</dbReference>
<feature type="domain" description="Pyridoxamine 5'-phosphate oxidase N-terminal" evidence="2">
    <location>
        <begin position="11"/>
        <end position="130"/>
    </location>
</feature>
<dbReference type="NCBIfam" id="TIGR03618">
    <property type="entry name" value="Rv1155_F420"/>
    <property type="match status" value="1"/>
</dbReference>
<dbReference type="RefSeq" id="WP_050671140.1">
    <property type="nucleotide sequence ID" value="NZ_LAIR01000002.1"/>
</dbReference>